<gene>
    <name evidence="1" type="ORF">EPI10_000556</name>
</gene>
<keyword evidence="1" id="KW-0548">Nucleotidyltransferase</keyword>
<dbReference type="Proteomes" id="UP000325315">
    <property type="component" value="Unassembled WGS sequence"/>
</dbReference>
<dbReference type="OrthoDB" id="1734132at2759"/>
<keyword evidence="1" id="KW-0808">Transferase</keyword>
<dbReference type="EMBL" id="SMMG02000007">
    <property type="protein sequence ID" value="KAA3465380.1"/>
    <property type="molecule type" value="Genomic_DNA"/>
</dbReference>
<evidence type="ECO:0000313" key="1">
    <source>
        <dbReference type="EMBL" id="KAA3465380.1"/>
    </source>
</evidence>
<protein>
    <submittedName>
        <fullName evidence="1">Reverse transcriptase</fullName>
    </submittedName>
</protein>
<keyword evidence="1" id="KW-0695">RNA-directed DNA polymerase</keyword>
<organism evidence="1 2">
    <name type="scientific">Gossypium australe</name>
    <dbReference type="NCBI Taxonomy" id="47621"/>
    <lineage>
        <taxon>Eukaryota</taxon>
        <taxon>Viridiplantae</taxon>
        <taxon>Streptophyta</taxon>
        <taxon>Embryophyta</taxon>
        <taxon>Tracheophyta</taxon>
        <taxon>Spermatophyta</taxon>
        <taxon>Magnoliopsida</taxon>
        <taxon>eudicotyledons</taxon>
        <taxon>Gunneridae</taxon>
        <taxon>Pentapetalae</taxon>
        <taxon>rosids</taxon>
        <taxon>malvids</taxon>
        <taxon>Malvales</taxon>
        <taxon>Malvaceae</taxon>
        <taxon>Malvoideae</taxon>
        <taxon>Gossypium</taxon>
    </lineage>
</organism>
<reference evidence="2" key="1">
    <citation type="journal article" date="2019" name="Plant Biotechnol. J.">
        <title>Genome sequencing of the Australian wild diploid species Gossypium australe highlights disease resistance and delayed gland morphogenesis.</title>
        <authorList>
            <person name="Cai Y."/>
            <person name="Cai X."/>
            <person name="Wang Q."/>
            <person name="Wang P."/>
            <person name="Zhang Y."/>
            <person name="Cai C."/>
            <person name="Xu Y."/>
            <person name="Wang K."/>
            <person name="Zhou Z."/>
            <person name="Wang C."/>
            <person name="Geng S."/>
            <person name="Li B."/>
            <person name="Dong Q."/>
            <person name="Hou Y."/>
            <person name="Wang H."/>
            <person name="Ai P."/>
            <person name="Liu Z."/>
            <person name="Yi F."/>
            <person name="Sun M."/>
            <person name="An G."/>
            <person name="Cheng J."/>
            <person name="Zhang Y."/>
            <person name="Shi Q."/>
            <person name="Xie Y."/>
            <person name="Shi X."/>
            <person name="Chang Y."/>
            <person name="Huang F."/>
            <person name="Chen Y."/>
            <person name="Hong S."/>
            <person name="Mi L."/>
            <person name="Sun Q."/>
            <person name="Zhang L."/>
            <person name="Zhou B."/>
            <person name="Peng R."/>
            <person name="Zhang X."/>
            <person name="Liu F."/>
        </authorList>
    </citation>
    <scope>NUCLEOTIDE SEQUENCE [LARGE SCALE GENOMIC DNA]</scope>
    <source>
        <strain evidence="2">cv. PA1801</strain>
    </source>
</reference>
<name>A0A5B6V881_9ROSI</name>
<dbReference type="GO" id="GO:0003964">
    <property type="term" value="F:RNA-directed DNA polymerase activity"/>
    <property type="evidence" value="ECO:0007669"/>
    <property type="project" value="UniProtKB-KW"/>
</dbReference>
<proteinExistence type="predicted"/>
<evidence type="ECO:0000313" key="2">
    <source>
        <dbReference type="Proteomes" id="UP000325315"/>
    </source>
</evidence>
<dbReference type="AlphaFoldDB" id="A0A5B6V881"/>
<keyword evidence="2" id="KW-1185">Reference proteome</keyword>
<accession>A0A5B6V881</accession>
<comment type="caution">
    <text evidence="1">The sequence shown here is derived from an EMBL/GenBank/DDBJ whole genome shotgun (WGS) entry which is preliminary data.</text>
</comment>
<sequence length="113" mass="13198">MNWKVKWLNFGGKKENGRLGFHSLTKFNVTLLVKQGWRIINYPNSLLSRVLKAKYFPNTDFLNTELGNLPFYTWKSVWAGKGFLHEEMCWRVGTREKFSIMAYAWLLGAACCN</sequence>